<evidence type="ECO:0000313" key="2">
    <source>
        <dbReference type="Proteomes" id="UP001500454"/>
    </source>
</evidence>
<reference evidence="2" key="1">
    <citation type="journal article" date="2019" name="Int. J. Syst. Evol. Microbiol.">
        <title>The Global Catalogue of Microorganisms (GCM) 10K type strain sequencing project: providing services to taxonomists for standard genome sequencing and annotation.</title>
        <authorList>
            <consortium name="The Broad Institute Genomics Platform"/>
            <consortium name="The Broad Institute Genome Sequencing Center for Infectious Disease"/>
            <person name="Wu L."/>
            <person name="Ma J."/>
        </authorList>
    </citation>
    <scope>NUCLEOTIDE SEQUENCE [LARGE SCALE GENOMIC DNA]</scope>
    <source>
        <strain evidence="2">JCM 17924</strain>
    </source>
</reference>
<dbReference type="EMBL" id="BAABHA010000002">
    <property type="protein sequence ID" value="GAA4378966.1"/>
    <property type="molecule type" value="Genomic_DNA"/>
</dbReference>
<sequence length="281" mass="29887">MHMQRQILRSLLGSTLCVGLLIGFSSCDKESDSLGPDSTVSAEDNADAEADDAASYEYVDAAAPEDPGRAGALNPDDQRILFGCATRTYNVSTRTLTIDFGPNGCVGRDGKLRRGQLVAVFTGQHRQVGSTVVVTLVNFSVNGNPRTGTRTITWIAPNVHTVDVQNASVVTATGTATWTAQRTVTQTAGVGTRTIQDDLYSISGSAAGTNRKGVSYTATIQQPLVKKFQAGCARHFISGTLQITTSREKTLLLNYDPAGTQACDNIASVTINGRTRTIQLR</sequence>
<proteinExistence type="predicted"/>
<name>A0ABP8IXL4_9BACT</name>
<dbReference type="Proteomes" id="UP001500454">
    <property type="component" value="Unassembled WGS sequence"/>
</dbReference>
<dbReference type="PROSITE" id="PS51257">
    <property type="entry name" value="PROKAR_LIPOPROTEIN"/>
    <property type="match status" value="1"/>
</dbReference>
<evidence type="ECO:0008006" key="3">
    <source>
        <dbReference type="Google" id="ProtNLM"/>
    </source>
</evidence>
<gene>
    <name evidence="1" type="ORF">GCM10023186_16020</name>
</gene>
<comment type="caution">
    <text evidence="1">The sequence shown here is derived from an EMBL/GenBank/DDBJ whole genome shotgun (WGS) entry which is preliminary data.</text>
</comment>
<accession>A0ABP8IXL4</accession>
<keyword evidence="2" id="KW-1185">Reference proteome</keyword>
<evidence type="ECO:0000313" key="1">
    <source>
        <dbReference type="EMBL" id="GAA4378966.1"/>
    </source>
</evidence>
<organism evidence="1 2">
    <name type="scientific">Hymenobacter koreensis</name>
    <dbReference type="NCBI Taxonomy" id="1084523"/>
    <lineage>
        <taxon>Bacteria</taxon>
        <taxon>Pseudomonadati</taxon>
        <taxon>Bacteroidota</taxon>
        <taxon>Cytophagia</taxon>
        <taxon>Cytophagales</taxon>
        <taxon>Hymenobacteraceae</taxon>
        <taxon>Hymenobacter</taxon>
    </lineage>
</organism>
<protein>
    <recommendedName>
        <fullName evidence="3">Lipoprotein</fullName>
    </recommendedName>
</protein>